<keyword evidence="3" id="KW-0378">Hydrolase</keyword>
<dbReference type="InterPro" id="IPR050849">
    <property type="entry name" value="HAD-like_hydrolase_phosphatase"/>
</dbReference>
<evidence type="ECO:0000313" key="5">
    <source>
        <dbReference type="EMBL" id="OEF96345.1"/>
    </source>
</evidence>
<reference evidence="5 6" key="1">
    <citation type="submission" date="2016-09" db="EMBL/GenBank/DDBJ databases">
        <title>Draft genome sequence for the type strain of Desulfuribacillus alkaliarsenatis AHT28, an obligately anaerobic, sulfidogenic bacterium isolated from Russian soda lake sediments.</title>
        <authorList>
            <person name="Abin C.A."/>
            <person name="Hollibaugh J.T."/>
        </authorList>
    </citation>
    <scope>NUCLEOTIDE SEQUENCE [LARGE SCALE GENOMIC DNA]</scope>
    <source>
        <strain evidence="5 6">AHT28</strain>
    </source>
</reference>
<dbReference type="InterPro" id="IPR006384">
    <property type="entry name" value="HAD_hydro_PyrdxlP_Pase-like"/>
</dbReference>
<dbReference type="EMBL" id="MIJE01000032">
    <property type="protein sequence ID" value="OEF96345.1"/>
    <property type="molecule type" value="Genomic_DNA"/>
</dbReference>
<protein>
    <recommendedName>
        <fullName evidence="7">2,3-diketo-5-methylthio-1-phosphopentane phosphatase</fullName>
    </recommendedName>
</protein>
<evidence type="ECO:0000256" key="3">
    <source>
        <dbReference type="ARBA" id="ARBA00022801"/>
    </source>
</evidence>
<organism evidence="5 6">
    <name type="scientific">Desulfuribacillus alkaliarsenatis</name>
    <dbReference type="NCBI Taxonomy" id="766136"/>
    <lineage>
        <taxon>Bacteria</taxon>
        <taxon>Bacillati</taxon>
        <taxon>Bacillota</taxon>
        <taxon>Desulfuribacillia</taxon>
        <taxon>Desulfuribacillales</taxon>
        <taxon>Desulfuribacillaceae</taxon>
        <taxon>Desulfuribacillus</taxon>
    </lineage>
</organism>
<dbReference type="GO" id="GO:0016791">
    <property type="term" value="F:phosphatase activity"/>
    <property type="evidence" value="ECO:0007669"/>
    <property type="project" value="InterPro"/>
</dbReference>
<dbReference type="SUPFAM" id="SSF56784">
    <property type="entry name" value="HAD-like"/>
    <property type="match status" value="1"/>
</dbReference>
<dbReference type="STRING" id="766136.BHF68_09350"/>
<comment type="cofactor">
    <cofactor evidence="1">
        <name>Mg(2+)</name>
        <dbReference type="ChEBI" id="CHEBI:18420"/>
    </cofactor>
</comment>
<dbReference type="Gene3D" id="3.40.50.1000">
    <property type="entry name" value="HAD superfamily/HAD-like"/>
    <property type="match status" value="1"/>
</dbReference>
<dbReference type="AlphaFoldDB" id="A0A1E5G0I7"/>
<dbReference type="InterPro" id="IPR016965">
    <property type="entry name" value="Pase_PHOSPHO-typ"/>
</dbReference>
<dbReference type="Pfam" id="PF06888">
    <property type="entry name" value="Put_Phosphatase"/>
    <property type="match status" value="1"/>
</dbReference>
<keyword evidence="4" id="KW-0460">Magnesium</keyword>
<proteinExistence type="predicted"/>
<dbReference type="NCBIfam" id="TIGR01489">
    <property type="entry name" value="DKMTPPase-SF"/>
    <property type="match status" value="1"/>
</dbReference>
<dbReference type="InterPro" id="IPR023214">
    <property type="entry name" value="HAD_sf"/>
</dbReference>
<dbReference type="InterPro" id="IPR036412">
    <property type="entry name" value="HAD-like_sf"/>
</dbReference>
<dbReference type="OrthoDB" id="9804940at2"/>
<dbReference type="Proteomes" id="UP000094296">
    <property type="component" value="Unassembled WGS sequence"/>
</dbReference>
<dbReference type="RefSeq" id="WP_069643851.1">
    <property type="nucleotide sequence ID" value="NZ_MIJE01000032.1"/>
</dbReference>
<evidence type="ECO:0000313" key="6">
    <source>
        <dbReference type="Proteomes" id="UP000094296"/>
    </source>
</evidence>
<dbReference type="PANTHER" id="PTHR28181">
    <property type="entry name" value="UPF0655 PROTEIN YCR015C"/>
    <property type="match status" value="1"/>
</dbReference>
<dbReference type="Gene3D" id="3.90.1470.20">
    <property type="match status" value="1"/>
</dbReference>
<evidence type="ECO:0000256" key="2">
    <source>
        <dbReference type="ARBA" id="ARBA00022723"/>
    </source>
</evidence>
<keyword evidence="2" id="KW-0479">Metal-binding</keyword>
<dbReference type="PANTHER" id="PTHR28181:SF2">
    <property type="entry name" value="PHOSPHORIC MONOESTER HYDROLASE"/>
    <property type="match status" value="1"/>
</dbReference>
<keyword evidence="6" id="KW-1185">Reference proteome</keyword>
<name>A0A1E5G0I7_9FIRM</name>
<dbReference type="NCBIfam" id="TIGR01488">
    <property type="entry name" value="HAD-SF-IB"/>
    <property type="match status" value="1"/>
</dbReference>
<comment type="caution">
    <text evidence="5">The sequence shown here is derived from an EMBL/GenBank/DDBJ whole genome shotgun (WGS) entry which is preliminary data.</text>
</comment>
<evidence type="ECO:0000256" key="4">
    <source>
        <dbReference type="ARBA" id="ARBA00022842"/>
    </source>
</evidence>
<sequence length="212" mass="24348">MIFLIDFDKTISKQCSCTTMIEKFKISCTDEIEEQWEIGALSTPAATKEILKVLRMTEPELIETINSVEIDSSFIQFIKFCKQNDYEYAIVSDGFFLLITTILSKYIDQPIKIFANQLVCCDSRWTAHFPYHSDESPNLGVCKSQIVKQYQQQSNQPVAFIGDGYTDYQASEVADIVFAKDKLSVYCQEHGIPYIPYNDFNDIITYVKNNTI</sequence>
<evidence type="ECO:0000256" key="1">
    <source>
        <dbReference type="ARBA" id="ARBA00001946"/>
    </source>
</evidence>
<evidence type="ECO:0008006" key="7">
    <source>
        <dbReference type="Google" id="ProtNLM"/>
    </source>
</evidence>
<gene>
    <name evidence="5" type="ORF">BHF68_09350</name>
</gene>
<accession>A0A1E5G0I7</accession>